<dbReference type="InterPro" id="IPR025535">
    <property type="entry name" value="DUF4421"/>
</dbReference>
<reference evidence="2 3" key="1">
    <citation type="submission" date="2019-02" db="EMBL/GenBank/DDBJ databases">
        <title>Genomic Encyclopedia of Type Strains, Phase IV (KMG-IV): sequencing the most valuable type-strain genomes for metagenomic binning, comparative biology and taxonomic classification.</title>
        <authorList>
            <person name="Goeker M."/>
        </authorList>
    </citation>
    <scope>NUCLEOTIDE SEQUENCE [LARGE SCALE GENOMIC DNA]</scope>
    <source>
        <strain evidence="2 3">DSM 18116</strain>
    </source>
</reference>
<dbReference type="AlphaFoldDB" id="A0A4Q7MSX8"/>
<dbReference type="Pfam" id="PF14391">
    <property type="entry name" value="DUF4421"/>
    <property type="match status" value="1"/>
</dbReference>
<accession>A0A4Q7MSX8</accession>
<comment type="caution">
    <text evidence="2">The sequence shown here is derived from an EMBL/GenBank/DDBJ whole genome shotgun (WGS) entry which is preliminary data.</text>
</comment>
<evidence type="ECO:0000313" key="3">
    <source>
        <dbReference type="Proteomes" id="UP000293874"/>
    </source>
</evidence>
<protein>
    <submittedName>
        <fullName evidence="2">Uncharacterized protein DUF4421</fullName>
    </submittedName>
</protein>
<proteinExistence type="predicted"/>
<evidence type="ECO:0000256" key="1">
    <source>
        <dbReference type="SAM" id="SignalP"/>
    </source>
</evidence>
<keyword evidence="3" id="KW-1185">Reference proteome</keyword>
<sequence>MRHKLLMKKGWTLMALLASCIAATAQRTAKYDSDYYESFTDHVTGRVFFSQKYTNLILLSKRREDDLRYRPNTTLNFGVGATYGWFTLNLAYGFDFLNKGDDSKGKTRYLDLQSHVYTRKMSIDLFGQFYKGFYLYPEGTAAPAKNWYTRPDIKVRHMGVAAYYILDWDKLSMRAAMLQTEWQKKSAGSLLVGGEVYYGATKGDSALVPSALEAMYDQRGVTKFRYFDIGPGIGYAYTFVWKENWYAMGGITGSFPINFQKDIRYGNAEKKTTISPDLMYRAGLGYNNERMNISVTWVNNSFQTRGESGKYRINTGNVRLNAAYRFMPGPRLKNKIKIFRSDS</sequence>
<keyword evidence="1" id="KW-0732">Signal</keyword>
<dbReference type="PROSITE" id="PS51257">
    <property type="entry name" value="PROKAR_LIPOPROTEIN"/>
    <property type="match status" value="1"/>
</dbReference>
<evidence type="ECO:0000313" key="2">
    <source>
        <dbReference type="EMBL" id="RZS71588.1"/>
    </source>
</evidence>
<gene>
    <name evidence="2" type="ORF">EV199_3493</name>
</gene>
<dbReference type="Proteomes" id="UP000293874">
    <property type="component" value="Unassembled WGS sequence"/>
</dbReference>
<feature type="signal peptide" evidence="1">
    <location>
        <begin position="1"/>
        <end position="25"/>
    </location>
</feature>
<organism evidence="2 3">
    <name type="scientific">Pseudobacter ginsenosidimutans</name>
    <dbReference type="NCBI Taxonomy" id="661488"/>
    <lineage>
        <taxon>Bacteria</taxon>
        <taxon>Pseudomonadati</taxon>
        <taxon>Bacteroidota</taxon>
        <taxon>Chitinophagia</taxon>
        <taxon>Chitinophagales</taxon>
        <taxon>Chitinophagaceae</taxon>
        <taxon>Pseudobacter</taxon>
    </lineage>
</organism>
<name>A0A4Q7MSX8_9BACT</name>
<feature type="chain" id="PRO_5020408150" evidence="1">
    <location>
        <begin position="26"/>
        <end position="343"/>
    </location>
</feature>
<dbReference type="EMBL" id="SGXA01000002">
    <property type="protein sequence ID" value="RZS71588.1"/>
    <property type="molecule type" value="Genomic_DNA"/>
</dbReference>